<name>A0A6C2UH88_9BACT</name>
<keyword evidence="3" id="KW-1185">Reference proteome</keyword>
<feature type="domain" description="Uroporphyrinogen decarboxylase (URO-D)" evidence="1">
    <location>
        <begin position="199"/>
        <end position="412"/>
    </location>
</feature>
<dbReference type="PANTHER" id="PTHR47099:SF1">
    <property type="entry name" value="METHYLCOBAMIDE:COM METHYLTRANSFERASE MTBA"/>
    <property type="match status" value="1"/>
</dbReference>
<sequence length="416" mass="45944">MTSREKTLKALNHQSGPVPIDLGSTAVTGMHCSTVAALCDHYGLDKRPVKVHEPYQMLGLLEEDLIASIGVDTVGMDPLSTFFGFPPEDWKPWITPWGQDVLVPGKFNITDDEKGIYVYPEGDTSIGPSAHMPTASFFFDTIIRQPEIDEDNLNPEDNLEEFNPLTDEEVAKLKAAAERAAATGRAVVSGGIGTALGDIALVPAPFLKAPKGIRDIEEWYVSTAIRQDYIHEVFTRQTEIAIANMEKISEATGDLMDVIFICGTDFGTQTGTFCSPDTYTELWHPYYKKMNEWIHANTSWKTFKHCCGAVENFMSLFIESGFDIINPVQCSATGMDPQTLKDRYGEKLVFWGGGVDTQHTLPFGTPEEVSAQVLERCEIFSRNGGFVFDAIHNVQANTPTENIVAMIDAVHTFNQG</sequence>
<dbReference type="EMBL" id="CAAHFH010000001">
    <property type="protein sequence ID" value="VGO18566.1"/>
    <property type="molecule type" value="Genomic_DNA"/>
</dbReference>
<accession>A0A6C2UH88</accession>
<dbReference type="GO" id="GO:0006779">
    <property type="term" value="P:porphyrin-containing compound biosynthetic process"/>
    <property type="evidence" value="ECO:0007669"/>
    <property type="project" value="InterPro"/>
</dbReference>
<dbReference type="RefSeq" id="WP_136060038.1">
    <property type="nucleotide sequence ID" value="NZ_CAAHFH010000001.1"/>
</dbReference>
<evidence type="ECO:0000313" key="2">
    <source>
        <dbReference type="EMBL" id="VGO18566.1"/>
    </source>
</evidence>
<dbReference type="Gene3D" id="3.20.20.210">
    <property type="match status" value="1"/>
</dbReference>
<evidence type="ECO:0000259" key="1">
    <source>
        <dbReference type="Pfam" id="PF01208"/>
    </source>
</evidence>
<dbReference type="InterPro" id="IPR038071">
    <property type="entry name" value="UROD/MetE-like_sf"/>
</dbReference>
<dbReference type="SUPFAM" id="SSF51726">
    <property type="entry name" value="UROD/MetE-like"/>
    <property type="match status" value="1"/>
</dbReference>
<dbReference type="Proteomes" id="UP000346198">
    <property type="component" value="Unassembled WGS sequence"/>
</dbReference>
<proteinExistence type="predicted"/>
<reference evidence="2 3" key="1">
    <citation type="submission" date="2019-04" db="EMBL/GenBank/DDBJ databases">
        <authorList>
            <person name="Van Vliet M D."/>
        </authorList>
    </citation>
    <scope>NUCLEOTIDE SEQUENCE [LARGE SCALE GENOMIC DNA]</scope>
    <source>
        <strain evidence="2 3">F21</strain>
    </source>
</reference>
<dbReference type="PANTHER" id="PTHR47099">
    <property type="entry name" value="METHYLCOBAMIDE:COM METHYLTRANSFERASE MTBA"/>
    <property type="match status" value="1"/>
</dbReference>
<dbReference type="AlphaFoldDB" id="A0A6C2UH88"/>
<gene>
    <name evidence="2" type="ORF">SCARR_00619</name>
</gene>
<evidence type="ECO:0000313" key="3">
    <source>
        <dbReference type="Proteomes" id="UP000346198"/>
    </source>
</evidence>
<protein>
    <recommendedName>
        <fullName evidence="1">Uroporphyrinogen decarboxylase (URO-D) domain-containing protein</fullName>
    </recommendedName>
</protein>
<dbReference type="GO" id="GO:0004853">
    <property type="term" value="F:uroporphyrinogen decarboxylase activity"/>
    <property type="evidence" value="ECO:0007669"/>
    <property type="project" value="InterPro"/>
</dbReference>
<organism evidence="2 3">
    <name type="scientific">Pontiella sulfatireligans</name>
    <dbReference type="NCBI Taxonomy" id="2750658"/>
    <lineage>
        <taxon>Bacteria</taxon>
        <taxon>Pseudomonadati</taxon>
        <taxon>Kiritimatiellota</taxon>
        <taxon>Kiritimatiellia</taxon>
        <taxon>Kiritimatiellales</taxon>
        <taxon>Pontiellaceae</taxon>
        <taxon>Pontiella</taxon>
    </lineage>
</organism>
<dbReference type="InterPro" id="IPR000257">
    <property type="entry name" value="Uroporphyrinogen_deCOase"/>
</dbReference>
<dbReference type="Pfam" id="PF01208">
    <property type="entry name" value="URO-D"/>
    <property type="match status" value="1"/>
</dbReference>
<dbReference type="InterPro" id="IPR052024">
    <property type="entry name" value="Methanogen_methyltrans"/>
</dbReference>